<name>A0ABW8Z696_9BURK</name>
<evidence type="ECO:0000313" key="1">
    <source>
        <dbReference type="EMBL" id="MFL9878417.1"/>
    </source>
</evidence>
<accession>A0ABW8Z696</accession>
<proteinExistence type="predicted"/>
<reference evidence="1 2" key="1">
    <citation type="journal article" date="2024" name="Chem. Sci.">
        <title>Discovery of megapolipeptins by genome mining of a Burkholderiales bacteria collection.</title>
        <authorList>
            <person name="Paulo B.S."/>
            <person name="Recchia M.J.J."/>
            <person name="Lee S."/>
            <person name="Fergusson C.H."/>
            <person name="Romanowski S.B."/>
            <person name="Hernandez A."/>
            <person name="Krull N."/>
            <person name="Liu D.Y."/>
            <person name="Cavanagh H."/>
            <person name="Bos A."/>
            <person name="Gray C.A."/>
            <person name="Murphy B.T."/>
            <person name="Linington R.G."/>
            <person name="Eustaquio A.S."/>
        </authorList>
    </citation>
    <scope>NUCLEOTIDE SEQUENCE [LARGE SCALE GENOMIC DNA]</scope>
    <source>
        <strain evidence="1 2">RL21-008-BIB-B</strain>
    </source>
</reference>
<evidence type="ECO:0000313" key="2">
    <source>
        <dbReference type="Proteomes" id="UP001629214"/>
    </source>
</evidence>
<gene>
    <name evidence="1" type="ORF">PQR63_08495</name>
</gene>
<sequence>MDAINLWAALRSLHPERTERLVEAVGPVFGTAESFIEHLDTLRQGAAIANGRCGYIGNPYEQIAEDFEVLVCVAKRDFG</sequence>
<protein>
    <submittedName>
        <fullName evidence="1">Uncharacterized protein</fullName>
    </submittedName>
</protein>
<dbReference type="RefSeq" id="WP_408167344.1">
    <property type="nucleotide sequence ID" value="NZ_JAQQFR010000004.1"/>
</dbReference>
<comment type="caution">
    <text evidence="1">The sequence shown here is derived from an EMBL/GenBank/DDBJ whole genome shotgun (WGS) entry which is preliminary data.</text>
</comment>
<dbReference type="EMBL" id="JAQQFR010000004">
    <property type="protein sequence ID" value="MFL9878417.1"/>
    <property type="molecule type" value="Genomic_DNA"/>
</dbReference>
<keyword evidence="2" id="KW-1185">Reference proteome</keyword>
<organism evidence="1 2">
    <name type="scientific">Herbaspirillum rhizosphaerae</name>
    <dbReference type="NCBI Taxonomy" id="346179"/>
    <lineage>
        <taxon>Bacteria</taxon>
        <taxon>Pseudomonadati</taxon>
        <taxon>Pseudomonadota</taxon>
        <taxon>Betaproteobacteria</taxon>
        <taxon>Burkholderiales</taxon>
        <taxon>Oxalobacteraceae</taxon>
        <taxon>Herbaspirillum</taxon>
    </lineage>
</organism>
<dbReference type="Proteomes" id="UP001629214">
    <property type="component" value="Unassembled WGS sequence"/>
</dbReference>